<evidence type="ECO:0000313" key="3">
    <source>
        <dbReference type="EMBL" id="QEV58389.1"/>
    </source>
</evidence>
<dbReference type="Proteomes" id="UP000326505">
    <property type="component" value="Chromosome"/>
</dbReference>
<dbReference type="KEGG" id="sspb:CP982_06455"/>
<evidence type="ECO:0000313" key="4">
    <source>
        <dbReference type="Proteomes" id="UP000326505"/>
    </source>
</evidence>
<feature type="chain" id="PRO_5039545200" evidence="2">
    <location>
        <begin position="24"/>
        <end position="81"/>
    </location>
</feature>
<sequence>MAVAAVAAAAVAVALAVAAPAHQGQARTAVTDGGQRSAASDWRLDATALGLTAAGSTAVLLVLRRGGRGGTRRPVPREAAR</sequence>
<protein>
    <submittedName>
        <fullName evidence="3">Uncharacterized protein</fullName>
    </submittedName>
</protein>
<dbReference type="EMBL" id="CP023690">
    <property type="protein sequence ID" value="QEV58389.1"/>
    <property type="molecule type" value="Genomic_DNA"/>
</dbReference>
<accession>A0A5P2X536</accession>
<name>A0A5P2X536_STRST</name>
<proteinExistence type="predicted"/>
<keyword evidence="1" id="KW-1133">Transmembrane helix</keyword>
<gene>
    <name evidence="3" type="ORF">CP982_06455</name>
</gene>
<feature type="signal peptide" evidence="2">
    <location>
        <begin position="1"/>
        <end position="23"/>
    </location>
</feature>
<evidence type="ECO:0000256" key="2">
    <source>
        <dbReference type="SAM" id="SignalP"/>
    </source>
</evidence>
<keyword evidence="1" id="KW-0812">Transmembrane</keyword>
<reference evidence="3 4" key="1">
    <citation type="submission" date="2017-09" db="EMBL/GenBank/DDBJ databases">
        <authorList>
            <person name="Lee N."/>
            <person name="Cho B.-K."/>
        </authorList>
    </citation>
    <scope>NUCLEOTIDE SEQUENCE [LARGE SCALE GENOMIC DNA]</scope>
    <source>
        <strain evidence="3 4">ATCC 27465</strain>
    </source>
</reference>
<keyword evidence="2" id="KW-0732">Signal</keyword>
<feature type="transmembrane region" description="Helical" evidence="1">
    <location>
        <begin position="42"/>
        <end position="63"/>
    </location>
</feature>
<keyword evidence="1" id="KW-0472">Membrane</keyword>
<evidence type="ECO:0000256" key="1">
    <source>
        <dbReference type="SAM" id="Phobius"/>
    </source>
</evidence>
<organism evidence="3 4">
    <name type="scientific">Streptomyces spectabilis</name>
    <dbReference type="NCBI Taxonomy" id="68270"/>
    <lineage>
        <taxon>Bacteria</taxon>
        <taxon>Bacillati</taxon>
        <taxon>Actinomycetota</taxon>
        <taxon>Actinomycetes</taxon>
        <taxon>Kitasatosporales</taxon>
        <taxon>Streptomycetaceae</taxon>
        <taxon>Streptomyces</taxon>
    </lineage>
</organism>
<dbReference type="AlphaFoldDB" id="A0A5P2X536"/>